<dbReference type="Proteomes" id="UP000095141">
    <property type="component" value="Unassembled WGS sequence"/>
</dbReference>
<proteinExistence type="predicted"/>
<evidence type="ECO:0008006" key="5">
    <source>
        <dbReference type="Google" id="ProtNLM"/>
    </source>
</evidence>
<dbReference type="RefSeq" id="WP_019253332.1">
    <property type="nucleotide sequence ID" value="NZ_CAJSZG010000034.1"/>
</dbReference>
<reference evidence="2 3" key="1">
    <citation type="submission" date="2016-08" db="EMBL/GenBank/DDBJ databases">
        <title>Probiotic bacterium isolated from chicken gut.</title>
        <authorList>
            <person name="Levy J.L."/>
            <person name="Hassan H.M."/>
            <person name="Mendoza M.A."/>
        </authorList>
    </citation>
    <scope>NUCLEOTIDE SEQUENCE [LARGE SCALE GENOMIC DNA]</scope>
    <source>
        <strain evidence="2 3">P43</strain>
    </source>
</reference>
<gene>
    <name evidence="2" type="ORF">BFD03_05495</name>
    <name evidence="1" type="ORF">GIX79_04490</name>
</gene>
<evidence type="ECO:0000313" key="2">
    <source>
        <dbReference type="EMBL" id="OCX48206.1"/>
    </source>
</evidence>
<organism evidence="2 3">
    <name type="scientific">Limosilactobacillus reuteri</name>
    <name type="common">Lactobacillus reuteri</name>
    <dbReference type="NCBI Taxonomy" id="1598"/>
    <lineage>
        <taxon>Bacteria</taxon>
        <taxon>Bacillati</taxon>
        <taxon>Bacillota</taxon>
        <taxon>Bacilli</taxon>
        <taxon>Lactobacillales</taxon>
        <taxon>Lactobacillaceae</taxon>
        <taxon>Limosilactobacillus</taxon>
    </lineage>
</organism>
<evidence type="ECO:0000313" key="4">
    <source>
        <dbReference type="Proteomes" id="UP000452188"/>
    </source>
</evidence>
<dbReference type="AlphaFoldDB" id="A0A1C1ZY17"/>
<dbReference type="EMBL" id="MCNS01000008">
    <property type="protein sequence ID" value="OCX48206.1"/>
    <property type="molecule type" value="Genomic_DNA"/>
</dbReference>
<evidence type="ECO:0000313" key="1">
    <source>
        <dbReference type="EMBL" id="MRG75030.1"/>
    </source>
</evidence>
<dbReference type="Proteomes" id="UP000452188">
    <property type="component" value="Unassembled WGS sequence"/>
</dbReference>
<reference evidence="1 4" key="2">
    <citation type="submission" date="2019-11" db="EMBL/GenBank/DDBJ databases">
        <title>Draft genome sequence of 12 host-associated Lactobacillus reuteri rodent strains.</title>
        <authorList>
            <person name="Zhang S."/>
            <person name="Ozcam M."/>
            <person name="Van Pijkeren J.P."/>
        </authorList>
    </citation>
    <scope>NUCLEOTIDE SEQUENCE [LARGE SCALE GENOMIC DNA]</scope>
    <source>
        <strain evidence="1 4">6799jm-1</strain>
    </source>
</reference>
<comment type="caution">
    <text evidence="2">The sequence shown here is derived from an EMBL/GenBank/DDBJ whole genome shotgun (WGS) entry which is preliminary data.</text>
</comment>
<sequence>MTEKNTNVKNNQVQPATVDRLSAHEDWTFTDANGYEWKYRFQFPGLKKAYEMLDNATMANGQIAKSILFDEYLQNIVVSEKLTSLDDLIDRPGVNELFDAMDSFLGGLL</sequence>
<evidence type="ECO:0000313" key="3">
    <source>
        <dbReference type="Proteomes" id="UP000095141"/>
    </source>
</evidence>
<name>A0A1C1ZY17_LIMRT</name>
<accession>A0A1C1ZY17</accession>
<protein>
    <recommendedName>
        <fullName evidence="5">Phage protein</fullName>
    </recommendedName>
</protein>
<dbReference type="EMBL" id="WJMV01000012">
    <property type="protein sequence ID" value="MRG75030.1"/>
    <property type="molecule type" value="Genomic_DNA"/>
</dbReference>